<evidence type="ECO:0000313" key="1">
    <source>
        <dbReference type="EMBL" id="KAH8689014.1"/>
    </source>
</evidence>
<protein>
    <submittedName>
        <fullName evidence="1">Uncharacterized protein</fullName>
    </submittedName>
</protein>
<organism evidence="1 2">
    <name type="scientific">Talaromyces proteolyticus</name>
    <dbReference type="NCBI Taxonomy" id="1131652"/>
    <lineage>
        <taxon>Eukaryota</taxon>
        <taxon>Fungi</taxon>
        <taxon>Dikarya</taxon>
        <taxon>Ascomycota</taxon>
        <taxon>Pezizomycotina</taxon>
        <taxon>Eurotiomycetes</taxon>
        <taxon>Eurotiomycetidae</taxon>
        <taxon>Eurotiales</taxon>
        <taxon>Trichocomaceae</taxon>
        <taxon>Talaromyces</taxon>
        <taxon>Talaromyces sect. Bacilispori</taxon>
    </lineage>
</organism>
<name>A0AAD4PTN5_9EURO</name>
<feature type="non-terminal residue" evidence="1">
    <location>
        <position position="1"/>
    </location>
</feature>
<evidence type="ECO:0000313" key="2">
    <source>
        <dbReference type="Proteomes" id="UP001201262"/>
    </source>
</evidence>
<gene>
    <name evidence="1" type="ORF">BGW36DRAFT_258190</name>
</gene>
<dbReference type="EMBL" id="JAJTJA010000016">
    <property type="protein sequence ID" value="KAH8689014.1"/>
    <property type="molecule type" value="Genomic_DNA"/>
</dbReference>
<reference evidence="1" key="1">
    <citation type="submission" date="2021-12" db="EMBL/GenBank/DDBJ databases">
        <title>Convergent genome expansion in fungi linked to evolution of root-endophyte symbiosis.</title>
        <authorList>
            <consortium name="DOE Joint Genome Institute"/>
            <person name="Ke Y.-H."/>
            <person name="Bonito G."/>
            <person name="Liao H.-L."/>
            <person name="Looney B."/>
            <person name="Rojas-Flechas A."/>
            <person name="Nash J."/>
            <person name="Hameed K."/>
            <person name="Schadt C."/>
            <person name="Martin F."/>
            <person name="Crous P.W."/>
            <person name="Miettinen O."/>
            <person name="Magnuson J.K."/>
            <person name="Labbe J."/>
            <person name="Jacobson D."/>
            <person name="Doktycz M.J."/>
            <person name="Veneault-Fourrey C."/>
            <person name="Kuo A."/>
            <person name="Mondo S."/>
            <person name="Calhoun S."/>
            <person name="Riley R."/>
            <person name="Ohm R."/>
            <person name="LaButti K."/>
            <person name="Andreopoulos B."/>
            <person name="Pangilinan J."/>
            <person name="Nolan M."/>
            <person name="Tritt A."/>
            <person name="Clum A."/>
            <person name="Lipzen A."/>
            <person name="Daum C."/>
            <person name="Barry K."/>
            <person name="Grigoriev I.V."/>
            <person name="Vilgalys R."/>
        </authorList>
    </citation>
    <scope>NUCLEOTIDE SEQUENCE</scope>
    <source>
        <strain evidence="1">PMI_201</strain>
    </source>
</reference>
<dbReference type="GeneID" id="70240329"/>
<sequence length="132" mass="15026">VTPVHTLNLSKCRSKLNHPKRDLEWRERELQVNPDDSYQRRAAKIYTHGYEVGPLLECTRCRNSIGPFPKCVVAYDEQGYIARGCCANCVWYHRTDVCTLRNPLPCAALAEAKLPMGPWGQACANYCFGEHL</sequence>
<dbReference type="AlphaFoldDB" id="A0AAD4PTN5"/>
<proteinExistence type="predicted"/>
<comment type="caution">
    <text evidence="1">The sequence shown here is derived from an EMBL/GenBank/DDBJ whole genome shotgun (WGS) entry which is preliminary data.</text>
</comment>
<accession>A0AAD4PTN5</accession>
<feature type="non-terminal residue" evidence="1">
    <location>
        <position position="132"/>
    </location>
</feature>
<dbReference type="RefSeq" id="XP_046065440.1">
    <property type="nucleotide sequence ID" value="XM_046210042.1"/>
</dbReference>
<dbReference type="Proteomes" id="UP001201262">
    <property type="component" value="Unassembled WGS sequence"/>
</dbReference>
<dbReference type="InterPro" id="IPR022190">
    <property type="entry name" value="DUF3716"/>
</dbReference>
<keyword evidence="2" id="KW-1185">Reference proteome</keyword>
<dbReference type="Pfam" id="PF12511">
    <property type="entry name" value="DUF3716"/>
    <property type="match status" value="1"/>
</dbReference>